<evidence type="ECO:0000256" key="1">
    <source>
        <dbReference type="SAM" id="MobiDB-lite"/>
    </source>
</evidence>
<accession>A0A835VBI4</accession>
<feature type="region of interest" description="Disordered" evidence="1">
    <location>
        <begin position="1"/>
        <end position="37"/>
    </location>
</feature>
<dbReference type="EMBL" id="JADCNM010000003">
    <property type="protein sequence ID" value="KAG0490196.1"/>
    <property type="molecule type" value="Genomic_DNA"/>
</dbReference>
<sequence>MEAEMRPSSTPPSSATAAIISSKAAASSSVSPESSNSKAFTEKPIITYTSNAATGILGPFPSFLYNPSIEELLRLSTKPGISHFAVIVTPPPTTSTKYLEGPSGDNTFRGLLKLENGRPSAHLRQSARPASVLLWWGAFPAVHWLLHAASWGLIPMPRPRHPCELEMHAPFMREVDGFLCLAEMRELGNAALVQDTDLKVWVITEYVKREWTMRYSIDTSFVDMKNV</sequence>
<organism evidence="2 3">
    <name type="scientific">Vanilla planifolia</name>
    <name type="common">Vanilla</name>
    <dbReference type="NCBI Taxonomy" id="51239"/>
    <lineage>
        <taxon>Eukaryota</taxon>
        <taxon>Viridiplantae</taxon>
        <taxon>Streptophyta</taxon>
        <taxon>Embryophyta</taxon>
        <taxon>Tracheophyta</taxon>
        <taxon>Spermatophyta</taxon>
        <taxon>Magnoliopsida</taxon>
        <taxon>Liliopsida</taxon>
        <taxon>Asparagales</taxon>
        <taxon>Orchidaceae</taxon>
        <taxon>Vanilloideae</taxon>
        <taxon>Vanilleae</taxon>
        <taxon>Vanilla</taxon>
    </lineage>
</organism>
<name>A0A835VBI4_VANPL</name>
<comment type="caution">
    <text evidence="2">The sequence shown here is derived from an EMBL/GenBank/DDBJ whole genome shotgun (WGS) entry which is preliminary data.</text>
</comment>
<evidence type="ECO:0000313" key="3">
    <source>
        <dbReference type="Proteomes" id="UP000639772"/>
    </source>
</evidence>
<reference evidence="2 3" key="1">
    <citation type="journal article" date="2020" name="Nat. Food">
        <title>A phased Vanilla planifolia genome enables genetic improvement of flavour and production.</title>
        <authorList>
            <person name="Hasing T."/>
            <person name="Tang H."/>
            <person name="Brym M."/>
            <person name="Khazi F."/>
            <person name="Huang T."/>
            <person name="Chambers A.H."/>
        </authorList>
    </citation>
    <scope>NUCLEOTIDE SEQUENCE [LARGE SCALE GENOMIC DNA]</scope>
    <source>
        <tissue evidence="2">Leaf</tissue>
    </source>
</reference>
<protein>
    <submittedName>
        <fullName evidence="2">Uncharacterized protein</fullName>
    </submittedName>
</protein>
<dbReference type="AlphaFoldDB" id="A0A835VBI4"/>
<gene>
    <name evidence="2" type="ORF">HPP92_007059</name>
</gene>
<proteinExistence type="predicted"/>
<evidence type="ECO:0000313" key="2">
    <source>
        <dbReference type="EMBL" id="KAG0490196.1"/>
    </source>
</evidence>
<dbReference type="Proteomes" id="UP000639772">
    <property type="component" value="Chromosome 3"/>
</dbReference>
<feature type="compositionally biased region" description="Low complexity" evidence="1">
    <location>
        <begin position="7"/>
        <end position="37"/>
    </location>
</feature>